<dbReference type="Pfam" id="PF02463">
    <property type="entry name" value="SMC_N"/>
    <property type="match status" value="1"/>
</dbReference>
<protein>
    <recommendedName>
        <fullName evidence="3 12">DNA replication and repair protein RecF</fullName>
    </recommendedName>
</protein>
<keyword evidence="4 12" id="KW-0963">Cytoplasm</keyword>
<dbReference type="KEGG" id="clf:GJQ69_00025"/>
<evidence type="ECO:0000256" key="5">
    <source>
        <dbReference type="ARBA" id="ARBA00022705"/>
    </source>
</evidence>
<dbReference type="PANTHER" id="PTHR32182">
    <property type="entry name" value="DNA REPLICATION AND REPAIR PROTEIN RECF"/>
    <property type="match status" value="1"/>
</dbReference>
<dbReference type="GO" id="GO:0006260">
    <property type="term" value="P:DNA replication"/>
    <property type="evidence" value="ECO:0007669"/>
    <property type="project" value="UniProtKB-UniRule"/>
</dbReference>
<reference evidence="15" key="3">
    <citation type="journal article" date="2022" name="Int. J. Syst. Evol. Microbiol.">
        <title>Caproicibacterium lactatifermentans sp. nov., isolated from pit clay used for the production of Chinese strong aroma-type liquor.</title>
        <authorList>
            <person name="Wang H."/>
            <person name="Gu Y."/>
            <person name="Zhao D."/>
            <person name="Qiao Z."/>
            <person name="Zheng J."/>
            <person name="Gao J."/>
            <person name="Ren C."/>
            <person name="Xu Y."/>
        </authorList>
    </citation>
    <scope>NUCLEOTIDE SEQUENCE</scope>
    <source>
        <strain evidence="15">JNU-WLY1368</strain>
    </source>
</reference>
<keyword evidence="6 12" id="KW-0547">Nucleotide-binding</keyword>
<dbReference type="Proteomes" id="UP000509623">
    <property type="component" value="Chromosome"/>
</dbReference>
<dbReference type="RefSeq" id="WP_086034819.1">
    <property type="nucleotide sequence ID" value="NZ_CP046051.1"/>
</dbReference>
<keyword evidence="11 12" id="KW-0742">SOS response</keyword>
<dbReference type="Gene3D" id="1.20.1050.90">
    <property type="entry name" value="RecF/RecN/SMC, N-terminal domain"/>
    <property type="match status" value="1"/>
</dbReference>
<dbReference type="PANTHER" id="PTHR32182:SF0">
    <property type="entry name" value="DNA REPLICATION AND REPAIR PROTEIN RECF"/>
    <property type="match status" value="1"/>
</dbReference>
<evidence type="ECO:0000313" key="15">
    <source>
        <dbReference type="EMBL" id="QKO30388.1"/>
    </source>
</evidence>
<comment type="function">
    <text evidence="12">The RecF protein is involved in DNA metabolism; it is required for DNA replication and normal SOS inducibility. RecF binds preferentially to single-stranded, linear DNA. It also seems to bind ATP.</text>
</comment>
<name>A0A859DMQ1_9FIRM</name>
<dbReference type="GO" id="GO:0003697">
    <property type="term" value="F:single-stranded DNA binding"/>
    <property type="evidence" value="ECO:0007669"/>
    <property type="project" value="UniProtKB-UniRule"/>
</dbReference>
<dbReference type="GO" id="GO:0000731">
    <property type="term" value="P:DNA synthesis involved in DNA repair"/>
    <property type="evidence" value="ECO:0007669"/>
    <property type="project" value="TreeGrafter"/>
</dbReference>
<keyword evidence="17" id="KW-1185">Reference proteome</keyword>
<dbReference type="Proteomes" id="UP000501316">
    <property type="component" value="Chromosome"/>
</dbReference>
<organism evidence="14 16">
    <name type="scientific">Caproicibacterium lactatifermentans</name>
    <dbReference type="NCBI Taxonomy" id="2666138"/>
    <lineage>
        <taxon>Bacteria</taxon>
        <taxon>Bacillati</taxon>
        <taxon>Bacillota</taxon>
        <taxon>Clostridia</taxon>
        <taxon>Eubacteriales</taxon>
        <taxon>Oscillospiraceae</taxon>
        <taxon>Caproicibacterium</taxon>
    </lineage>
</organism>
<dbReference type="AlphaFoldDB" id="A0A859DMQ1"/>
<sequence length="377" mass="41692">MRIVSLSCRDYRNLAPLCFSPKPEGNVLWGQNAQGKTNLLEALWIFTGGRSFRGAKDSELVRHGAAGARLLLSFYSEEREQSAEIRIAGGRRQVLLNGIALHSPGELVGHVYAVIFSPEHLALVRGGPANRRSFMDAALCQMKPGYAGILSRYHRALSQRNALLKDIPRHWELEDTLPIWDARLVQDGERIVSQRKAFLSRLSVFASSVYAGLSHGAESLQIFYHASAPNFADNLQKEHKQDIRQGFTGAGPHRDDMVLQLNDSSARSYASQGQKRSIVLALKLAEAHILEECTGEKPAVLLDDVLSELDSARQDYLLNHLSQYQVFITCCEPQQAMNLHSGGLFRVENGMVTAAGPEKRKGEVYVSSSGTEHGDTK</sequence>
<keyword evidence="7 12" id="KW-0227">DNA damage</keyword>
<keyword evidence="10 12" id="KW-0234">DNA repair</keyword>
<evidence type="ECO:0000256" key="2">
    <source>
        <dbReference type="ARBA" id="ARBA00008016"/>
    </source>
</evidence>
<accession>A0A859DMQ1</accession>
<evidence type="ECO:0000256" key="1">
    <source>
        <dbReference type="ARBA" id="ARBA00004496"/>
    </source>
</evidence>
<reference evidence="15" key="2">
    <citation type="journal article" date="2021" name="Appl. Environ. Microbiol.">
        <title>Adaptability of a Caproate-Producing Bacterium Contributes to Its Dominance in an Anaerobic Fermentation System.</title>
        <authorList>
            <person name="Wang H."/>
            <person name="Gu Y."/>
            <person name="Zhou W."/>
            <person name="Zhao D."/>
            <person name="Qiao Z."/>
            <person name="Zheng J."/>
            <person name="Gao J."/>
            <person name="Chen X."/>
            <person name="Ren C."/>
            <person name="Xu Y."/>
        </authorList>
    </citation>
    <scope>NUCLEOTIDE SEQUENCE</scope>
    <source>
        <strain evidence="15">JNU-WLY1368</strain>
    </source>
</reference>
<dbReference type="InterPro" id="IPR042174">
    <property type="entry name" value="RecF_2"/>
</dbReference>
<comment type="similarity">
    <text evidence="2 12">Belongs to the RecF family.</text>
</comment>
<dbReference type="NCBIfam" id="TIGR00611">
    <property type="entry name" value="recf"/>
    <property type="match status" value="1"/>
</dbReference>
<dbReference type="GO" id="GO:0005737">
    <property type="term" value="C:cytoplasm"/>
    <property type="evidence" value="ECO:0007669"/>
    <property type="project" value="UniProtKB-SubCell"/>
</dbReference>
<evidence type="ECO:0000256" key="6">
    <source>
        <dbReference type="ARBA" id="ARBA00022741"/>
    </source>
</evidence>
<keyword evidence="8 12" id="KW-0067">ATP-binding</keyword>
<comment type="subcellular location">
    <subcellularLocation>
        <location evidence="1 12">Cytoplasm</location>
    </subcellularLocation>
</comment>
<dbReference type="InterPro" id="IPR003395">
    <property type="entry name" value="RecF/RecN/SMC_N"/>
</dbReference>
<feature type="domain" description="RecF/RecN/SMC N-terminal" evidence="13">
    <location>
        <begin position="4"/>
        <end position="340"/>
    </location>
</feature>
<dbReference type="Gene3D" id="3.40.50.300">
    <property type="entry name" value="P-loop containing nucleotide triphosphate hydrolases"/>
    <property type="match status" value="1"/>
</dbReference>
<dbReference type="SUPFAM" id="SSF52540">
    <property type="entry name" value="P-loop containing nucleoside triphosphate hydrolases"/>
    <property type="match status" value="1"/>
</dbReference>
<evidence type="ECO:0000256" key="8">
    <source>
        <dbReference type="ARBA" id="ARBA00022840"/>
    </source>
</evidence>
<gene>
    <name evidence="12 14" type="primary">recF</name>
    <name evidence="14" type="ORF">GJQ69_00025</name>
    <name evidence="15" type="ORF">GKP14_04755</name>
</gene>
<dbReference type="InterPro" id="IPR027417">
    <property type="entry name" value="P-loop_NTPase"/>
</dbReference>
<evidence type="ECO:0000259" key="13">
    <source>
        <dbReference type="Pfam" id="PF02463"/>
    </source>
</evidence>
<feature type="binding site" evidence="12">
    <location>
        <begin position="30"/>
        <end position="37"/>
    </location>
    <ligand>
        <name>ATP</name>
        <dbReference type="ChEBI" id="CHEBI:30616"/>
    </ligand>
</feature>
<proteinExistence type="inferred from homology"/>
<evidence type="ECO:0000256" key="12">
    <source>
        <dbReference type="HAMAP-Rule" id="MF_00365"/>
    </source>
</evidence>
<evidence type="ECO:0000256" key="4">
    <source>
        <dbReference type="ARBA" id="ARBA00022490"/>
    </source>
</evidence>
<evidence type="ECO:0000256" key="7">
    <source>
        <dbReference type="ARBA" id="ARBA00022763"/>
    </source>
</evidence>
<evidence type="ECO:0000256" key="10">
    <source>
        <dbReference type="ARBA" id="ARBA00023204"/>
    </source>
</evidence>
<evidence type="ECO:0000313" key="16">
    <source>
        <dbReference type="Proteomes" id="UP000501316"/>
    </source>
</evidence>
<evidence type="ECO:0000256" key="9">
    <source>
        <dbReference type="ARBA" id="ARBA00023125"/>
    </source>
</evidence>
<keyword evidence="5 12" id="KW-0235">DNA replication</keyword>
<dbReference type="InterPro" id="IPR001238">
    <property type="entry name" value="DNA-binding_RecF"/>
</dbReference>
<dbReference type="EMBL" id="CP046161">
    <property type="protein sequence ID" value="QKO30388.1"/>
    <property type="molecule type" value="Genomic_DNA"/>
</dbReference>
<reference evidence="16 17" key="1">
    <citation type="submission" date="2019-11" db="EMBL/GenBank/DDBJ databases">
        <authorList>
            <person name="Ren C."/>
            <person name="Wang H."/>
            <person name="Xu Y."/>
        </authorList>
    </citation>
    <scope>NUCLEOTIDE SEQUENCE [LARGE SCALE GENOMIC DNA]</scope>
    <source>
        <strain evidence="17">JNU-WLY1368</strain>
        <strain evidence="14 16">LBM 19010</strain>
    </source>
</reference>
<dbReference type="EMBL" id="CP046051">
    <property type="protein sequence ID" value="QKN23006.1"/>
    <property type="molecule type" value="Genomic_DNA"/>
</dbReference>
<dbReference type="GO" id="GO:0006302">
    <property type="term" value="P:double-strand break repair"/>
    <property type="evidence" value="ECO:0007669"/>
    <property type="project" value="TreeGrafter"/>
</dbReference>
<evidence type="ECO:0000313" key="14">
    <source>
        <dbReference type="EMBL" id="QKN23006.1"/>
    </source>
</evidence>
<dbReference type="GO" id="GO:0005524">
    <property type="term" value="F:ATP binding"/>
    <property type="evidence" value="ECO:0007669"/>
    <property type="project" value="UniProtKB-UniRule"/>
</dbReference>
<dbReference type="GO" id="GO:0009432">
    <property type="term" value="P:SOS response"/>
    <property type="evidence" value="ECO:0007669"/>
    <property type="project" value="UniProtKB-UniRule"/>
</dbReference>
<evidence type="ECO:0000313" key="17">
    <source>
        <dbReference type="Proteomes" id="UP000509623"/>
    </source>
</evidence>
<dbReference type="HAMAP" id="MF_00365">
    <property type="entry name" value="RecF"/>
    <property type="match status" value="1"/>
</dbReference>
<dbReference type="PROSITE" id="PS00617">
    <property type="entry name" value="RECF_1"/>
    <property type="match status" value="1"/>
</dbReference>
<evidence type="ECO:0000256" key="3">
    <source>
        <dbReference type="ARBA" id="ARBA00020170"/>
    </source>
</evidence>
<dbReference type="InterPro" id="IPR018078">
    <property type="entry name" value="DNA-binding_RecF_CS"/>
</dbReference>
<evidence type="ECO:0000256" key="11">
    <source>
        <dbReference type="ARBA" id="ARBA00023236"/>
    </source>
</evidence>
<keyword evidence="9 12" id="KW-0238">DNA-binding</keyword>